<evidence type="ECO:0000259" key="1">
    <source>
        <dbReference type="PROSITE" id="PS50878"/>
    </source>
</evidence>
<dbReference type="Gene3D" id="3.30.70.270">
    <property type="match status" value="2"/>
</dbReference>
<name>A0A151QRJ6_CAJCA</name>
<dbReference type="InterPro" id="IPR043502">
    <property type="entry name" value="DNA/RNA_pol_sf"/>
</dbReference>
<dbReference type="AlphaFoldDB" id="A0A151QRJ6"/>
<dbReference type="InterPro" id="IPR000477">
    <property type="entry name" value="RT_dom"/>
</dbReference>
<proteinExistence type="predicted"/>
<dbReference type="GO" id="GO:0004523">
    <property type="term" value="F:RNA-DNA hybrid ribonuclease activity"/>
    <property type="evidence" value="ECO:0007669"/>
    <property type="project" value="InterPro"/>
</dbReference>
<dbReference type="EMBL" id="KQ485063">
    <property type="protein sequence ID" value="KYP32930.1"/>
    <property type="molecule type" value="Genomic_DNA"/>
</dbReference>
<dbReference type="CDD" id="cd01647">
    <property type="entry name" value="RT_LTR"/>
    <property type="match status" value="1"/>
</dbReference>
<dbReference type="Pfam" id="PF17921">
    <property type="entry name" value="Integrase_H2C2"/>
    <property type="match status" value="1"/>
</dbReference>
<dbReference type="Pfam" id="PF00665">
    <property type="entry name" value="rve"/>
    <property type="match status" value="1"/>
</dbReference>
<evidence type="ECO:0000313" key="3">
    <source>
        <dbReference type="EMBL" id="KYP32930.1"/>
    </source>
</evidence>
<dbReference type="Gene3D" id="3.10.10.10">
    <property type="entry name" value="HIV Type 1 Reverse Transcriptase, subunit A, domain 1"/>
    <property type="match status" value="1"/>
</dbReference>
<dbReference type="GO" id="GO:0003676">
    <property type="term" value="F:nucleic acid binding"/>
    <property type="evidence" value="ECO:0007669"/>
    <property type="project" value="InterPro"/>
</dbReference>
<dbReference type="PANTHER" id="PTHR48475">
    <property type="entry name" value="RIBONUCLEASE H"/>
    <property type="match status" value="1"/>
</dbReference>
<dbReference type="Proteomes" id="UP000075243">
    <property type="component" value="Unassembled WGS sequence"/>
</dbReference>
<keyword evidence="3" id="KW-0560">Oxidoreductase</keyword>
<dbReference type="EC" id="1.4.3.1" evidence="3"/>
<accession>A0A151QRJ6</accession>
<dbReference type="PROSITE" id="PS50994">
    <property type="entry name" value="INTEGRASE"/>
    <property type="match status" value="1"/>
</dbReference>
<dbReference type="Gene3D" id="1.10.340.70">
    <property type="match status" value="1"/>
</dbReference>
<evidence type="ECO:0000259" key="2">
    <source>
        <dbReference type="PROSITE" id="PS50994"/>
    </source>
</evidence>
<protein>
    <submittedName>
        <fullName evidence="3">Retrovirus-related Pol polyprotein from transposon 17.6</fullName>
        <ecNumber evidence="3">1.4.3.1</ecNumber>
    </submittedName>
</protein>
<dbReference type="PROSITE" id="PS50878">
    <property type="entry name" value="RT_POL"/>
    <property type="match status" value="1"/>
</dbReference>
<keyword evidence="4" id="KW-1185">Reference proteome</keyword>
<dbReference type="InterPro" id="IPR001584">
    <property type="entry name" value="Integrase_cat-core"/>
</dbReference>
<sequence>MCVDYTDLNKACPKDLYPLPSIDRLVDGTSGHALLNFLDAYSGYNQIMMYLLDEVHTSFITDHANYCYKVMPFGLKNVGATYQRLMDKVFHQQIRRNMEVYVDDMVVKTTSTEAHAVDLAEVFSHIRKHNMRLNPEKCVFGVQGGKFLGFMITNRGIEANPEKLAEKARPIFTLLRKPLNFEWTDRCEEAFKSLKTFHTTPPILQRLDHKAELLLYLAVAESAISAIIVQDHQKVQTPIYFISRVLQDTEKRYQMIEKLALALVIVKTDYPIKQILRKLELAGRMIAWLVELSEFGIQYKSRGALKAQCLADFVAELMPTSVKKPQVWTLYVDGSSNSKGGSAGIILEGPNQVTLEQSLKFSFKVANNQAEYEAHLAGIRLAHDLGARRVSCNSDSKLMVEQLSGTYRPRILFCNEQNTRVDLLSKLASTKHPGQHRTIIQETLHSPSLDDKVVNTSNSEDHGWMTGIWNYLKEGALPEDKDEARKMRVRSAKFVIVGNELFKRGISTPLLKCLIAPQATYVIEEIHRGICGMHSRTHSMVTRVLRAGYYWPTLKSDCQAYVERCKECQHFGNTHRQPPETLHQMMSPWPFAQWGIDILGPFPPVKGQLKFLLVAIDYFTKWIEACPLAKITTENIRKFTWKRIICRFGIPHSLVTNNGRQFITQSFEDFLRELRIKHLPTLVEHPQTNGQAEVANKVILRELKKWLGNAKGQWADELPSIL</sequence>
<dbReference type="SUPFAM" id="SSF56672">
    <property type="entry name" value="DNA/RNA polymerases"/>
    <property type="match status" value="1"/>
</dbReference>
<feature type="domain" description="Reverse transcriptase" evidence="1">
    <location>
        <begin position="1"/>
        <end position="152"/>
    </location>
</feature>
<feature type="domain" description="Integrase catalytic" evidence="2">
    <location>
        <begin position="584"/>
        <end position="722"/>
    </location>
</feature>
<reference evidence="3" key="1">
    <citation type="journal article" date="2012" name="Nat. Biotechnol.">
        <title>Draft genome sequence of pigeonpea (Cajanus cajan), an orphan legume crop of resource-poor farmers.</title>
        <authorList>
            <person name="Varshney R.K."/>
            <person name="Chen W."/>
            <person name="Li Y."/>
            <person name="Bharti A.K."/>
            <person name="Saxena R.K."/>
            <person name="Schlueter J.A."/>
            <person name="Donoghue M.T."/>
            <person name="Azam S."/>
            <person name="Fan G."/>
            <person name="Whaley A.M."/>
            <person name="Farmer A.D."/>
            <person name="Sheridan J."/>
            <person name="Iwata A."/>
            <person name="Tuteja R."/>
            <person name="Penmetsa R.V."/>
            <person name="Wu W."/>
            <person name="Upadhyaya H.D."/>
            <person name="Yang S.P."/>
            <person name="Shah T."/>
            <person name="Saxena K.B."/>
            <person name="Michael T."/>
            <person name="McCombie W.R."/>
            <person name="Yang B."/>
            <person name="Zhang G."/>
            <person name="Yang H."/>
            <person name="Wang J."/>
            <person name="Spillane C."/>
            <person name="Cook D.R."/>
            <person name="May G.D."/>
            <person name="Xu X."/>
            <person name="Jackson S.A."/>
        </authorList>
    </citation>
    <scope>NUCLEOTIDE SEQUENCE [LARGE SCALE GENOMIC DNA]</scope>
</reference>
<evidence type="ECO:0000313" key="4">
    <source>
        <dbReference type="Proteomes" id="UP000075243"/>
    </source>
</evidence>
<dbReference type="Pfam" id="PF00078">
    <property type="entry name" value="RVT_1"/>
    <property type="match status" value="1"/>
</dbReference>
<dbReference type="GO" id="GO:0008445">
    <property type="term" value="F:D-aspartate oxidase activity"/>
    <property type="evidence" value="ECO:0007669"/>
    <property type="project" value="UniProtKB-EC"/>
</dbReference>
<dbReference type="GO" id="GO:0015074">
    <property type="term" value="P:DNA integration"/>
    <property type="evidence" value="ECO:0007669"/>
    <property type="project" value="InterPro"/>
</dbReference>
<dbReference type="InterPro" id="IPR012337">
    <property type="entry name" value="RNaseH-like_sf"/>
</dbReference>
<dbReference type="PANTHER" id="PTHR48475:SF2">
    <property type="entry name" value="RIBONUCLEASE H"/>
    <property type="match status" value="1"/>
</dbReference>
<dbReference type="InterPro" id="IPR041588">
    <property type="entry name" value="Integrase_H2C2"/>
</dbReference>
<dbReference type="Gene3D" id="3.30.420.10">
    <property type="entry name" value="Ribonuclease H-like superfamily/Ribonuclease H"/>
    <property type="match status" value="2"/>
</dbReference>
<dbReference type="Pfam" id="PF13456">
    <property type="entry name" value="RVT_3"/>
    <property type="match status" value="1"/>
</dbReference>
<dbReference type="CDD" id="cd09279">
    <property type="entry name" value="RNase_HI_like"/>
    <property type="match status" value="1"/>
</dbReference>
<organism evidence="3 4">
    <name type="scientific">Cajanus cajan</name>
    <name type="common">Pigeon pea</name>
    <name type="synonym">Cajanus indicus</name>
    <dbReference type="NCBI Taxonomy" id="3821"/>
    <lineage>
        <taxon>Eukaryota</taxon>
        <taxon>Viridiplantae</taxon>
        <taxon>Streptophyta</taxon>
        <taxon>Embryophyta</taxon>
        <taxon>Tracheophyta</taxon>
        <taxon>Spermatophyta</taxon>
        <taxon>Magnoliopsida</taxon>
        <taxon>eudicotyledons</taxon>
        <taxon>Gunneridae</taxon>
        <taxon>Pentapetalae</taxon>
        <taxon>rosids</taxon>
        <taxon>fabids</taxon>
        <taxon>Fabales</taxon>
        <taxon>Fabaceae</taxon>
        <taxon>Papilionoideae</taxon>
        <taxon>50 kb inversion clade</taxon>
        <taxon>NPAAA clade</taxon>
        <taxon>indigoferoid/millettioid clade</taxon>
        <taxon>Phaseoleae</taxon>
        <taxon>Cajanus</taxon>
    </lineage>
</organism>
<dbReference type="Gramene" id="C.cajan_46525.t">
    <property type="protein sequence ID" value="C.cajan_46525.t"/>
    <property type="gene ID" value="C.cajan_46525"/>
</dbReference>
<dbReference type="InterPro" id="IPR002156">
    <property type="entry name" value="RNaseH_domain"/>
</dbReference>
<gene>
    <name evidence="3" type="ORF">KK1_046275</name>
</gene>
<dbReference type="InterPro" id="IPR041577">
    <property type="entry name" value="RT_RNaseH_2"/>
</dbReference>
<dbReference type="InterPro" id="IPR036397">
    <property type="entry name" value="RNaseH_sf"/>
</dbReference>
<dbReference type="SUPFAM" id="SSF53098">
    <property type="entry name" value="Ribonuclease H-like"/>
    <property type="match status" value="2"/>
</dbReference>
<dbReference type="InterPro" id="IPR043128">
    <property type="entry name" value="Rev_trsase/Diguanyl_cyclase"/>
</dbReference>
<dbReference type="Pfam" id="PF17919">
    <property type="entry name" value="RT_RNaseH_2"/>
    <property type="match status" value="1"/>
</dbReference>